<evidence type="ECO:0008006" key="10">
    <source>
        <dbReference type="Google" id="ProtNLM"/>
    </source>
</evidence>
<evidence type="ECO:0000259" key="7">
    <source>
        <dbReference type="PROSITE" id="PS50144"/>
    </source>
</evidence>
<evidence type="ECO:0000256" key="5">
    <source>
        <dbReference type="SAM" id="MobiDB-lite"/>
    </source>
</evidence>
<feature type="region of interest" description="Disordered" evidence="5">
    <location>
        <begin position="1"/>
        <end position="210"/>
    </location>
</feature>
<dbReference type="SUPFAM" id="SSF82185">
    <property type="entry name" value="Histone H3 K4-specific methyltransferase SET7/9 N-terminal domain"/>
    <property type="match status" value="1"/>
</dbReference>
<dbReference type="Pfam" id="PF13920">
    <property type="entry name" value="zf-C3HC4_3"/>
    <property type="match status" value="1"/>
</dbReference>
<dbReference type="Proteomes" id="UP001562354">
    <property type="component" value="Unassembled WGS sequence"/>
</dbReference>
<dbReference type="InterPro" id="IPR002083">
    <property type="entry name" value="MATH/TRAF_dom"/>
</dbReference>
<dbReference type="Gene3D" id="3.30.40.10">
    <property type="entry name" value="Zinc/RING finger domain, C3HC4 (zinc finger)"/>
    <property type="match status" value="1"/>
</dbReference>
<keyword evidence="4" id="KW-0479">Metal-binding</keyword>
<comment type="caution">
    <text evidence="8">The sequence shown here is derived from an EMBL/GenBank/DDBJ whole genome shotgun (WGS) entry which is preliminary data.</text>
</comment>
<comment type="subcellular location">
    <subcellularLocation>
        <location evidence="1">Cytoplasm</location>
    </subcellularLocation>
</comment>
<dbReference type="Gene3D" id="2.60.210.10">
    <property type="entry name" value="Apoptosis, Tumor Necrosis Factor Receptor Associated Protein 2, Chain A"/>
    <property type="match status" value="1"/>
</dbReference>
<reference evidence="8 9" key="1">
    <citation type="submission" date="2024-07" db="EMBL/GenBank/DDBJ databases">
        <title>Draft sequence of the Neodothiora populina.</title>
        <authorList>
            <person name="Drown D.D."/>
            <person name="Schuette U.S."/>
            <person name="Buechlein A.B."/>
            <person name="Rusch D.R."/>
            <person name="Winton L.W."/>
            <person name="Adams G.A."/>
        </authorList>
    </citation>
    <scope>NUCLEOTIDE SEQUENCE [LARGE SCALE GENOMIC DNA]</scope>
    <source>
        <strain evidence="8 9">CPC 39397</strain>
    </source>
</reference>
<feature type="compositionally biased region" description="Basic and acidic residues" evidence="5">
    <location>
        <begin position="177"/>
        <end position="186"/>
    </location>
</feature>
<feature type="region of interest" description="Disordered" evidence="5">
    <location>
        <begin position="710"/>
        <end position="735"/>
    </location>
</feature>
<dbReference type="Pfam" id="PF00443">
    <property type="entry name" value="UCH"/>
    <property type="match status" value="1"/>
</dbReference>
<evidence type="ECO:0000313" key="9">
    <source>
        <dbReference type="Proteomes" id="UP001562354"/>
    </source>
</evidence>
<dbReference type="Pfam" id="PF02493">
    <property type="entry name" value="MORN"/>
    <property type="match status" value="3"/>
</dbReference>
<feature type="domain" description="MATH" evidence="7">
    <location>
        <begin position="261"/>
        <end position="419"/>
    </location>
</feature>
<dbReference type="SUPFAM" id="SSF57850">
    <property type="entry name" value="RING/U-box"/>
    <property type="match status" value="1"/>
</dbReference>
<dbReference type="RefSeq" id="XP_069200731.1">
    <property type="nucleotide sequence ID" value="XM_069342925.1"/>
</dbReference>
<name>A0ABR3PEA1_9PEZI</name>
<dbReference type="InterPro" id="IPR003409">
    <property type="entry name" value="MORN"/>
</dbReference>
<feature type="region of interest" description="Disordered" evidence="5">
    <location>
        <begin position="827"/>
        <end position="847"/>
    </location>
</feature>
<keyword evidence="3" id="KW-0677">Repeat</keyword>
<feature type="domain" description="RING-type" evidence="6">
    <location>
        <begin position="958"/>
        <end position="993"/>
    </location>
</feature>
<dbReference type="PANTHER" id="PTHR43215:SF14">
    <property type="entry name" value="RADIAL SPOKE HEAD 1 HOMOLOG"/>
    <property type="match status" value="1"/>
</dbReference>
<dbReference type="SMART" id="SM00698">
    <property type="entry name" value="MORN"/>
    <property type="match status" value="3"/>
</dbReference>
<evidence type="ECO:0000313" key="8">
    <source>
        <dbReference type="EMBL" id="KAL1304456.1"/>
    </source>
</evidence>
<dbReference type="GeneID" id="95977153"/>
<evidence type="ECO:0000259" key="6">
    <source>
        <dbReference type="PROSITE" id="PS50089"/>
    </source>
</evidence>
<evidence type="ECO:0000256" key="1">
    <source>
        <dbReference type="ARBA" id="ARBA00004496"/>
    </source>
</evidence>
<sequence>MSTFLQPLIPPTSPSSSDIRFSDAPDCKAMDESDEAEMTSSGTYMDTHDSRLPSSHLTQAPPGNQPLSDFNMENGQESRAILPPPWEPSHSTQHQAATPHVAGNGSAPYAPPTITPNGTATLPLPQLPADRTGPILAITPVEPSPDLGMADDPSMSLENLRDADEQVPPTASQDANSEQRETHNDDSAEEDDDDDDEDEEEEDNAGHVMQYYPFAEDHSVPSEEEMRLISGISEHSATNNKYWQAKTFFDIKDPEVLAGESGIIEWTIDAFNGTKENPRKELLLRSPTVRIGNHDWRIKVLPRGHLSTDRVSVYVECATLQEHVKQQDWPEEQLSIPPLSNAKLPKRRSVAAQLSVLMYNPDEPRVHEFRSDAHQFHPGSPDHGWPRFTTAPWYEMHHRSYMARQPLLRNDKIALKAFIRIVYDPTGCLWSTPGGARESQDAVEITGLQKLPVTDDIAFWSVVQLWLHLRPFRKFIYQLANHVPRASAAADPGPITVLQAILYLMRARYPGDSHGASRITGYVDYLYQHGREGHDVMQTMNEILCDLETQLKSLALDENTIASAARCTLDDLFGSREMQFAGSRITKLPIVGKTSVQEAVTSAEEHLKPLASPQLLTLELDRQHFDREKRGWKKILDKVRLDDEINVHGTTYTLYGFATHTGYLLSGKYNSYFRPNGLGNLWYSYTTSPPMDKAGQPECLTMTKAVGPRQGVASGKSIEEPSASHDRSANHGAFSPYRGGSDGVAYVVLYVRNDVASETFYMSNAEPWDVPRWISDDVEEPGSATWPPPTGSLDAALAYFSHDSDPAIPGAQDTDTDMVNGVDGVQHTGRQACGDTKGEPESNDGRTMKHEDINYLSQPFYSGGMQGGDHQGLGHLIYLNGDEYTGNFHNGYREGAGKMVYQNGDVYEGSWKDDLHDGTGVFSEKRTGNVYKGCFKEGKKYGEGTTIWKISEEQARLCQICFCFEANMAFYDCGHVVACGTCARSLDICPVCRRKVRDVLRLFYTA</sequence>
<evidence type="ECO:0000256" key="3">
    <source>
        <dbReference type="ARBA" id="ARBA00022737"/>
    </source>
</evidence>
<keyword evidence="4" id="KW-0862">Zinc</keyword>
<dbReference type="PROSITE" id="PS50089">
    <property type="entry name" value="ZF_RING_2"/>
    <property type="match status" value="1"/>
</dbReference>
<dbReference type="Gene3D" id="3.90.70.10">
    <property type="entry name" value="Cysteine proteinases"/>
    <property type="match status" value="1"/>
</dbReference>
<dbReference type="InterPro" id="IPR008974">
    <property type="entry name" value="TRAF-like"/>
</dbReference>
<dbReference type="InterPro" id="IPR001394">
    <property type="entry name" value="Peptidase_C19_UCH"/>
</dbReference>
<keyword evidence="4" id="KW-0863">Zinc-finger</keyword>
<dbReference type="PANTHER" id="PTHR43215">
    <property type="entry name" value="RADIAL SPOKE HEAD 1 HOMOLOG"/>
    <property type="match status" value="1"/>
</dbReference>
<dbReference type="Gene3D" id="2.20.110.10">
    <property type="entry name" value="Histone H3 K4-specific methyltransferase SET7/9 N-terminal domain"/>
    <property type="match status" value="1"/>
</dbReference>
<proteinExistence type="predicted"/>
<feature type="compositionally biased region" description="Basic and acidic residues" evidence="5">
    <location>
        <begin position="717"/>
        <end position="729"/>
    </location>
</feature>
<evidence type="ECO:0000256" key="4">
    <source>
        <dbReference type="PROSITE-ProRule" id="PRU00175"/>
    </source>
</evidence>
<organism evidence="8 9">
    <name type="scientific">Neodothiora populina</name>
    <dbReference type="NCBI Taxonomy" id="2781224"/>
    <lineage>
        <taxon>Eukaryota</taxon>
        <taxon>Fungi</taxon>
        <taxon>Dikarya</taxon>
        <taxon>Ascomycota</taxon>
        <taxon>Pezizomycotina</taxon>
        <taxon>Dothideomycetes</taxon>
        <taxon>Dothideomycetidae</taxon>
        <taxon>Dothideales</taxon>
        <taxon>Dothioraceae</taxon>
        <taxon>Neodothiora</taxon>
    </lineage>
</organism>
<feature type="compositionally biased region" description="Basic and acidic residues" evidence="5">
    <location>
        <begin position="20"/>
        <end position="31"/>
    </location>
</feature>
<feature type="compositionally biased region" description="Polar residues" evidence="5">
    <location>
        <begin position="52"/>
        <end position="77"/>
    </location>
</feature>
<gene>
    <name evidence="8" type="ORF">AAFC00_003452</name>
</gene>
<dbReference type="SUPFAM" id="SSF49599">
    <property type="entry name" value="TRAF domain-like"/>
    <property type="match status" value="1"/>
</dbReference>
<feature type="compositionally biased region" description="Acidic residues" evidence="5">
    <location>
        <begin position="187"/>
        <end position="203"/>
    </location>
</feature>
<dbReference type="EMBL" id="JBFMKM010000008">
    <property type="protein sequence ID" value="KAL1304456.1"/>
    <property type="molecule type" value="Genomic_DNA"/>
</dbReference>
<protein>
    <recommendedName>
        <fullName evidence="10">RING-type domain-containing protein</fullName>
    </recommendedName>
</protein>
<keyword evidence="9" id="KW-1185">Reference proteome</keyword>
<keyword evidence="2" id="KW-0963">Cytoplasm</keyword>
<dbReference type="InterPro" id="IPR001841">
    <property type="entry name" value="Znf_RING"/>
</dbReference>
<dbReference type="PROSITE" id="PS50144">
    <property type="entry name" value="MATH"/>
    <property type="match status" value="1"/>
</dbReference>
<feature type="compositionally biased region" description="Basic and acidic residues" evidence="5">
    <location>
        <begin position="836"/>
        <end position="847"/>
    </location>
</feature>
<evidence type="ECO:0000256" key="2">
    <source>
        <dbReference type="ARBA" id="ARBA00022490"/>
    </source>
</evidence>
<dbReference type="InterPro" id="IPR013083">
    <property type="entry name" value="Znf_RING/FYVE/PHD"/>
</dbReference>
<accession>A0ABR3PEA1</accession>
<dbReference type="InterPro" id="IPR038765">
    <property type="entry name" value="Papain-like_cys_pep_sf"/>
</dbReference>
<dbReference type="SUPFAM" id="SSF54001">
    <property type="entry name" value="Cysteine proteinases"/>
    <property type="match status" value="1"/>
</dbReference>